<organism evidence="6 7">
    <name type="scientific">Paenibacillus pectinilyticus</name>
    <dbReference type="NCBI Taxonomy" id="512399"/>
    <lineage>
        <taxon>Bacteria</taxon>
        <taxon>Bacillati</taxon>
        <taxon>Bacillota</taxon>
        <taxon>Bacilli</taxon>
        <taxon>Bacillales</taxon>
        <taxon>Paenibacillaceae</taxon>
        <taxon>Paenibacillus</taxon>
    </lineage>
</organism>
<gene>
    <name evidence="6" type="ORF">A8709_05745</name>
</gene>
<keyword evidence="4" id="KW-0732">Signal</keyword>
<keyword evidence="1" id="KW-0602">Photosynthesis</keyword>
<dbReference type="GO" id="GO:0015979">
    <property type="term" value="P:photosynthesis"/>
    <property type="evidence" value="ECO:0007669"/>
    <property type="project" value="UniProtKB-KW"/>
</dbReference>
<dbReference type="PANTHER" id="PTHR47199:SF2">
    <property type="entry name" value="PHOTOSYSTEM II STABILITY_ASSEMBLY FACTOR HCF136, CHLOROPLASTIC"/>
    <property type="match status" value="1"/>
</dbReference>
<accession>A0A1C0ZT35</accession>
<dbReference type="OrthoDB" id="2661955at2"/>
<dbReference type="Gene3D" id="2.130.10.10">
    <property type="entry name" value="YVTN repeat-like/Quinoprotein amine dehydrogenase"/>
    <property type="match status" value="1"/>
</dbReference>
<dbReference type="SUPFAM" id="SSF110296">
    <property type="entry name" value="Oligoxyloglucan reducing end-specific cellobiohydrolase"/>
    <property type="match status" value="1"/>
</dbReference>
<evidence type="ECO:0000313" key="7">
    <source>
        <dbReference type="Proteomes" id="UP000093309"/>
    </source>
</evidence>
<dbReference type="STRING" id="512399.A8709_05745"/>
<dbReference type="PROSITE" id="PS51257">
    <property type="entry name" value="PROKAR_LIPOPROTEIN"/>
    <property type="match status" value="1"/>
</dbReference>
<reference evidence="7" key="1">
    <citation type="submission" date="2016-05" db="EMBL/GenBank/DDBJ databases">
        <title>Paenibacillus oryzae. sp. nov., isolated from the rice root.</title>
        <authorList>
            <person name="Zhang J."/>
            <person name="Zhang X."/>
        </authorList>
    </citation>
    <scope>NUCLEOTIDE SEQUENCE [LARGE SCALE GENOMIC DNA]</scope>
    <source>
        <strain evidence="7">KCTC13222</strain>
    </source>
</reference>
<name>A0A1C0ZT35_9BACL</name>
<evidence type="ECO:0000256" key="3">
    <source>
        <dbReference type="SAM" id="MobiDB-lite"/>
    </source>
</evidence>
<dbReference type="InterPro" id="IPR028203">
    <property type="entry name" value="PSII_CF48-like_dom"/>
</dbReference>
<dbReference type="InterPro" id="IPR015943">
    <property type="entry name" value="WD40/YVTN_repeat-like_dom_sf"/>
</dbReference>
<evidence type="ECO:0000256" key="1">
    <source>
        <dbReference type="ARBA" id="ARBA00022531"/>
    </source>
</evidence>
<keyword evidence="7" id="KW-1185">Reference proteome</keyword>
<feature type="domain" description="Photosynthesis system II assembly factor Ycf48/Hcf136-like" evidence="5">
    <location>
        <begin position="184"/>
        <end position="288"/>
    </location>
</feature>
<evidence type="ECO:0000259" key="5">
    <source>
        <dbReference type="Pfam" id="PF14870"/>
    </source>
</evidence>
<protein>
    <recommendedName>
        <fullName evidence="5">Photosynthesis system II assembly factor Ycf48/Hcf136-like domain-containing protein</fullName>
    </recommendedName>
</protein>
<feature type="compositionally biased region" description="Low complexity" evidence="3">
    <location>
        <begin position="52"/>
        <end position="67"/>
    </location>
</feature>
<dbReference type="Pfam" id="PF14870">
    <property type="entry name" value="PSII_BNR"/>
    <property type="match status" value="1"/>
</dbReference>
<dbReference type="AlphaFoldDB" id="A0A1C0ZT35"/>
<evidence type="ECO:0000256" key="4">
    <source>
        <dbReference type="SAM" id="SignalP"/>
    </source>
</evidence>
<sequence length="403" mass="41809">MVKRLLLLVAISAIALTGCKSSGQTSGNVTVTESTLPTAVSTPDVTTVVPTTVPTATPGASASTLPTKGSDSSSSTLLKGVTALRLADAQKGWIGGKGWIAHTDDGGVKWKVQYTGTGEIEQVFALNSQDAWASEGGTSKLLGTHDGGAHWSAVGTVPNQAFLHFVSKKEAYSGNAKTVDGGVKWVKLQVPAGIQGDAYFHDSKNGWAVRGTKGKVEVLRTQDGGQNWKTVMSRSSVATLTGTVIRSAGVDDAWIELIGESGMSQTSYSLFHTKDGGKNWQTVLVNSTAGAGPAPGFPMGETSGAKNTGSKPGPLYVVNTDVAFMGGSCPACDKPNSVGWTKDGGKTWVNGTETFTGYGELLLGMADANSGWLITNDNAQPSVMYTTNSGGVKWNKVHTFDAP</sequence>
<dbReference type="GO" id="GO:0009523">
    <property type="term" value="C:photosystem II"/>
    <property type="evidence" value="ECO:0007669"/>
    <property type="project" value="UniProtKB-KW"/>
</dbReference>
<dbReference type="Proteomes" id="UP000093309">
    <property type="component" value="Unassembled WGS sequence"/>
</dbReference>
<keyword evidence="2" id="KW-0604">Photosystem II</keyword>
<dbReference type="EMBL" id="LYPC01000028">
    <property type="protein sequence ID" value="OCT11183.1"/>
    <property type="molecule type" value="Genomic_DNA"/>
</dbReference>
<feature type="signal peptide" evidence="4">
    <location>
        <begin position="1"/>
        <end position="15"/>
    </location>
</feature>
<evidence type="ECO:0000313" key="6">
    <source>
        <dbReference type="EMBL" id="OCT11183.1"/>
    </source>
</evidence>
<feature type="chain" id="PRO_5038807137" description="Photosynthesis system II assembly factor Ycf48/Hcf136-like domain-containing protein" evidence="4">
    <location>
        <begin position="16"/>
        <end position="403"/>
    </location>
</feature>
<evidence type="ECO:0000256" key="2">
    <source>
        <dbReference type="ARBA" id="ARBA00023276"/>
    </source>
</evidence>
<dbReference type="RefSeq" id="WP_065857981.1">
    <property type="nucleotide sequence ID" value="NZ_LYPC01000028.1"/>
</dbReference>
<feature type="region of interest" description="Disordered" evidence="3">
    <location>
        <begin position="52"/>
        <end position="73"/>
    </location>
</feature>
<dbReference type="PANTHER" id="PTHR47199">
    <property type="entry name" value="PHOTOSYSTEM II STABILITY/ASSEMBLY FACTOR HCF136, CHLOROPLASTIC"/>
    <property type="match status" value="1"/>
</dbReference>
<comment type="caution">
    <text evidence="6">The sequence shown here is derived from an EMBL/GenBank/DDBJ whole genome shotgun (WGS) entry which is preliminary data.</text>
</comment>
<proteinExistence type="predicted"/>